<feature type="compositionally biased region" description="Basic residues" evidence="3">
    <location>
        <begin position="410"/>
        <end position="420"/>
    </location>
</feature>
<evidence type="ECO:0000256" key="3">
    <source>
        <dbReference type="SAM" id="MobiDB-lite"/>
    </source>
</evidence>
<evidence type="ECO:0000256" key="1">
    <source>
        <dbReference type="ARBA" id="ARBA00004123"/>
    </source>
</evidence>
<feature type="compositionally biased region" description="Polar residues" evidence="3">
    <location>
        <begin position="194"/>
        <end position="205"/>
    </location>
</feature>
<comment type="subcellular location">
    <subcellularLocation>
        <location evidence="1">Nucleus</location>
    </subcellularLocation>
</comment>
<organism evidence="5">
    <name type="scientific">Iconisemion striatum</name>
    <dbReference type="NCBI Taxonomy" id="60296"/>
    <lineage>
        <taxon>Eukaryota</taxon>
        <taxon>Metazoa</taxon>
        <taxon>Chordata</taxon>
        <taxon>Craniata</taxon>
        <taxon>Vertebrata</taxon>
        <taxon>Euteleostomi</taxon>
        <taxon>Actinopterygii</taxon>
        <taxon>Neopterygii</taxon>
        <taxon>Teleostei</taxon>
        <taxon>Neoteleostei</taxon>
        <taxon>Acanthomorphata</taxon>
        <taxon>Ovalentaria</taxon>
        <taxon>Atherinomorphae</taxon>
        <taxon>Cyprinodontiformes</taxon>
        <taxon>Nothobranchiidae</taxon>
        <taxon>Iconisemion</taxon>
    </lineage>
</organism>
<dbReference type="InterPro" id="IPR000626">
    <property type="entry name" value="Ubiquitin-like_dom"/>
</dbReference>
<evidence type="ECO:0000313" key="5">
    <source>
        <dbReference type="EMBL" id="SBP02446.1"/>
    </source>
</evidence>
<feature type="domain" description="Ubiquitin-like" evidence="4">
    <location>
        <begin position="24"/>
        <end position="98"/>
    </location>
</feature>
<accession>A0A1A7WA90</accession>
<dbReference type="PROSITE" id="PS50053">
    <property type="entry name" value="UBIQUITIN_2"/>
    <property type="match status" value="1"/>
</dbReference>
<protein>
    <recommendedName>
        <fullName evidence="4">Ubiquitin-like domain-containing protein</fullName>
    </recommendedName>
</protein>
<dbReference type="Gene3D" id="3.10.20.90">
    <property type="entry name" value="Phosphatidylinositol 3-kinase Catalytic Subunit, Chain A, domain 1"/>
    <property type="match status" value="1"/>
</dbReference>
<feature type="region of interest" description="Disordered" evidence="3">
    <location>
        <begin position="154"/>
        <end position="263"/>
    </location>
</feature>
<feature type="compositionally biased region" description="Low complexity" evidence="3">
    <location>
        <begin position="210"/>
        <end position="219"/>
    </location>
</feature>
<gene>
    <name evidence="5" type="primary">CABZ01087111.1</name>
</gene>
<dbReference type="EMBL" id="HADW01001046">
    <property type="protein sequence ID" value="SBP02446.1"/>
    <property type="molecule type" value="Transcribed_RNA"/>
</dbReference>
<dbReference type="GO" id="GO:0005634">
    <property type="term" value="C:nucleus"/>
    <property type="evidence" value="ECO:0007669"/>
    <property type="project" value="UniProtKB-SubCell"/>
</dbReference>
<dbReference type="PANTHER" id="PTHR23010">
    <property type="entry name" value="MIDNOLIN"/>
    <property type="match status" value="1"/>
</dbReference>
<dbReference type="PANTHER" id="PTHR23010:SF1">
    <property type="entry name" value="MIDNOLIN"/>
    <property type="match status" value="1"/>
</dbReference>
<feature type="compositionally biased region" description="Low complexity" evidence="3">
    <location>
        <begin position="169"/>
        <end position="193"/>
    </location>
</feature>
<dbReference type="SUPFAM" id="SSF54236">
    <property type="entry name" value="Ubiquitin-like"/>
    <property type="match status" value="1"/>
</dbReference>
<dbReference type="InterPro" id="IPR029071">
    <property type="entry name" value="Ubiquitin-like_domsf"/>
</dbReference>
<keyword evidence="2" id="KW-0539">Nucleus</keyword>
<evidence type="ECO:0000259" key="4">
    <source>
        <dbReference type="PROSITE" id="PS50053"/>
    </source>
</evidence>
<evidence type="ECO:0000256" key="2">
    <source>
        <dbReference type="ARBA" id="ARBA00023242"/>
    </source>
</evidence>
<feature type="region of interest" description="Disordered" evidence="3">
    <location>
        <begin position="397"/>
        <end position="435"/>
    </location>
</feature>
<proteinExistence type="predicted"/>
<dbReference type="AlphaFoldDB" id="A0A1A7WA90"/>
<reference evidence="5" key="1">
    <citation type="submission" date="2016-05" db="EMBL/GenBank/DDBJ databases">
        <authorList>
            <person name="Lavstsen T."/>
            <person name="Jespersen J.S."/>
        </authorList>
    </citation>
    <scope>NUCLEOTIDE SEQUENCE</scope>
    <source>
        <tissue evidence="5">Brain</tissue>
    </source>
</reference>
<sequence length="435" mass="47469">MEHRGFTPPRTAGEAGVCTAQTSMSLSITSTTGSPVELIVPRGETLESLRTRISHKLRLQTDRMVLVHKDRHLTAGRLMEQGVRDGSKLTLVPMIETGFTCSNSRKTTVMDMLESLTDTQINDFLSGRSPLALSVGTGAHTMYVQLQLSQNVTKLQEDEDSKTSDHHPSSSTSQTSCPSLLSHHSSSSPHCTTQRPRGSFKSSAGVSPVSRHSSASLLHSHSDHVPPSLSGFPRSSCLQQAATPVGSDKPSSSIPEPLSPAAASTFTQQPGAVIESFSSHSPGVFSGTFSGTLTPCSQSDVGHPRRGVSVILQILNDLLKAAYHHKGAPTPLHHCPTSSPAVSQPSADEPCKARNIQLTRRAELKGDELLPSSLEENKALQCKLERLHFLMHRRRLRRRTQRSPQFHQATHPKPHQRHRSSVVNEKRFSRRASYQ</sequence>
<reference evidence="5" key="2">
    <citation type="submission" date="2016-06" db="EMBL/GenBank/DDBJ databases">
        <title>The genome of a short-lived fish provides insights into sex chromosome evolution and the genetic control of aging.</title>
        <authorList>
            <person name="Reichwald K."/>
            <person name="Felder M."/>
            <person name="Petzold A."/>
            <person name="Koch P."/>
            <person name="Groth M."/>
            <person name="Platzer M."/>
        </authorList>
    </citation>
    <scope>NUCLEOTIDE SEQUENCE</scope>
    <source>
        <tissue evidence="5">Brain</tissue>
    </source>
</reference>
<name>A0A1A7WA90_9TELE</name>
<dbReference type="InterPro" id="IPR039336">
    <property type="entry name" value="Midnolin"/>
</dbReference>